<comment type="caution">
    <text evidence="1">The sequence shown here is derived from an EMBL/GenBank/DDBJ whole genome shotgun (WGS) entry which is preliminary data.</text>
</comment>
<dbReference type="EMBL" id="NESQ01000027">
    <property type="protein sequence ID" value="PUU82482.1"/>
    <property type="molecule type" value="Genomic_DNA"/>
</dbReference>
<sequence>MALNLARRLSFQRNLLPLSYRAARHHSRYFSNTAKASKPQADFQTWLASEPIGEVTVKPRAVKLPTEGERLADVESDSRGGLSLTYSHLQLVYWWFDGDGDDNVKADIERAVRTSQSQTQDVLENAQSKTERALDNAQSKTERALDNLRSQMCISMGRQEEMLRKIYLRA</sequence>
<evidence type="ECO:0000313" key="2">
    <source>
        <dbReference type="Proteomes" id="UP000244722"/>
    </source>
</evidence>
<evidence type="ECO:0000313" key="1">
    <source>
        <dbReference type="EMBL" id="PUU82482.1"/>
    </source>
</evidence>
<gene>
    <name evidence="1" type="ORF">B9Z19DRAFT_1061791</name>
</gene>
<reference evidence="1 2" key="1">
    <citation type="submission" date="2017-04" db="EMBL/GenBank/DDBJ databases">
        <title>Draft genome sequence of Tuber borchii Vittad., a whitish edible truffle.</title>
        <authorList>
            <consortium name="DOE Joint Genome Institute"/>
            <person name="Murat C."/>
            <person name="Kuo A."/>
            <person name="Barry K.W."/>
            <person name="Clum A."/>
            <person name="Dockter R.B."/>
            <person name="Fauchery L."/>
            <person name="Iotti M."/>
            <person name="Kohler A."/>
            <person name="Labutti K."/>
            <person name="Lindquist E.A."/>
            <person name="Lipzen A."/>
            <person name="Ohm R.A."/>
            <person name="Wang M."/>
            <person name="Grigoriev I.V."/>
            <person name="Zambonelli A."/>
            <person name="Martin F.M."/>
        </authorList>
    </citation>
    <scope>NUCLEOTIDE SEQUENCE [LARGE SCALE GENOMIC DNA]</scope>
    <source>
        <strain evidence="1 2">Tbo3840</strain>
    </source>
</reference>
<proteinExistence type="predicted"/>
<protein>
    <submittedName>
        <fullName evidence="1">Uncharacterized protein</fullName>
    </submittedName>
</protein>
<accession>A0A2T7A417</accession>
<dbReference type="Proteomes" id="UP000244722">
    <property type="component" value="Unassembled WGS sequence"/>
</dbReference>
<organism evidence="1 2">
    <name type="scientific">Tuber borchii</name>
    <name type="common">White truffle</name>
    <dbReference type="NCBI Taxonomy" id="42251"/>
    <lineage>
        <taxon>Eukaryota</taxon>
        <taxon>Fungi</taxon>
        <taxon>Dikarya</taxon>
        <taxon>Ascomycota</taxon>
        <taxon>Pezizomycotina</taxon>
        <taxon>Pezizomycetes</taxon>
        <taxon>Pezizales</taxon>
        <taxon>Tuberaceae</taxon>
        <taxon>Tuber</taxon>
    </lineage>
</organism>
<dbReference type="AlphaFoldDB" id="A0A2T7A417"/>
<keyword evidence="2" id="KW-1185">Reference proteome</keyword>
<name>A0A2T7A417_TUBBO</name>